<protein>
    <submittedName>
        <fullName evidence="3">Uncharacterized protein</fullName>
    </submittedName>
</protein>
<evidence type="ECO:0000313" key="4">
    <source>
        <dbReference type="Proteomes" id="UP000190130"/>
    </source>
</evidence>
<dbReference type="Proteomes" id="UP000190130">
    <property type="component" value="Unassembled WGS sequence"/>
</dbReference>
<dbReference type="RefSeq" id="WP_139384328.1">
    <property type="nucleotide sequence ID" value="NZ_FUYX01000004.1"/>
</dbReference>
<sequence length="170" mass="18396">MRHGFAIRFGMAALIAVTAAPGARAQGLFDGLARAIFGQPRLYASPIYEFDDERPRARPRPRAPETSSKPKPPVVKLDPQADRNWYLKDPTLRRGDIVVTANGVLVYQGRDSDAARPADFAALGGSDPKGWKQKLETAAAGGRTMFHSEPARTEAVTAEAAENGQAEPNR</sequence>
<evidence type="ECO:0000313" key="3">
    <source>
        <dbReference type="EMBL" id="SKB69575.1"/>
    </source>
</evidence>
<feature type="chain" id="PRO_5012301363" evidence="2">
    <location>
        <begin position="26"/>
        <end position="170"/>
    </location>
</feature>
<reference evidence="3 4" key="1">
    <citation type="submission" date="2017-02" db="EMBL/GenBank/DDBJ databases">
        <authorList>
            <person name="Peterson S.W."/>
        </authorList>
    </citation>
    <scope>NUCLEOTIDE SEQUENCE [LARGE SCALE GENOMIC DNA]</scope>
    <source>
        <strain evidence="3 4">DSM 9653</strain>
    </source>
</reference>
<dbReference type="OrthoDB" id="8002239at2"/>
<evidence type="ECO:0000256" key="1">
    <source>
        <dbReference type="SAM" id="MobiDB-lite"/>
    </source>
</evidence>
<accession>A0A1T5DD16</accession>
<dbReference type="AlphaFoldDB" id="A0A1T5DD16"/>
<name>A0A1T5DD16_9HYPH</name>
<gene>
    <name evidence="3" type="ORF">SAMN05660750_01931</name>
</gene>
<evidence type="ECO:0000256" key="2">
    <source>
        <dbReference type="SAM" id="SignalP"/>
    </source>
</evidence>
<feature type="compositionally biased region" description="Low complexity" evidence="1">
    <location>
        <begin position="153"/>
        <end position="162"/>
    </location>
</feature>
<organism evidence="3 4">
    <name type="scientific">Bosea thiooxidans</name>
    <dbReference type="NCBI Taxonomy" id="53254"/>
    <lineage>
        <taxon>Bacteria</taxon>
        <taxon>Pseudomonadati</taxon>
        <taxon>Pseudomonadota</taxon>
        <taxon>Alphaproteobacteria</taxon>
        <taxon>Hyphomicrobiales</taxon>
        <taxon>Boseaceae</taxon>
        <taxon>Bosea</taxon>
    </lineage>
</organism>
<keyword evidence="2" id="KW-0732">Signal</keyword>
<feature type="region of interest" description="Disordered" evidence="1">
    <location>
        <begin position="48"/>
        <end position="82"/>
    </location>
</feature>
<feature type="signal peptide" evidence="2">
    <location>
        <begin position="1"/>
        <end position="25"/>
    </location>
</feature>
<dbReference type="EMBL" id="FUYX01000004">
    <property type="protein sequence ID" value="SKB69575.1"/>
    <property type="molecule type" value="Genomic_DNA"/>
</dbReference>
<feature type="region of interest" description="Disordered" evidence="1">
    <location>
        <begin position="141"/>
        <end position="170"/>
    </location>
</feature>
<proteinExistence type="predicted"/>